<sequence>MTRKIVFIVSLAECTDREFNLLIRNFIDLIHEAPFSEISLSAHTANMTIINKYFTKPIRASCQQLVYTNCIQQTDESFITTMLTIQ</sequence>
<name>A0ABR2KYL2_9EUKA</name>
<evidence type="ECO:0000313" key="2">
    <source>
        <dbReference type="Proteomes" id="UP001470230"/>
    </source>
</evidence>
<dbReference type="Proteomes" id="UP001470230">
    <property type="component" value="Unassembled WGS sequence"/>
</dbReference>
<gene>
    <name evidence="1" type="ORF">M9Y10_014085</name>
</gene>
<comment type="caution">
    <text evidence="1">The sequence shown here is derived from an EMBL/GenBank/DDBJ whole genome shotgun (WGS) entry which is preliminary data.</text>
</comment>
<dbReference type="EMBL" id="JAPFFF010000002">
    <property type="protein sequence ID" value="KAK8896190.1"/>
    <property type="molecule type" value="Genomic_DNA"/>
</dbReference>
<organism evidence="1 2">
    <name type="scientific">Tritrichomonas musculus</name>
    <dbReference type="NCBI Taxonomy" id="1915356"/>
    <lineage>
        <taxon>Eukaryota</taxon>
        <taxon>Metamonada</taxon>
        <taxon>Parabasalia</taxon>
        <taxon>Tritrichomonadida</taxon>
        <taxon>Tritrichomonadidae</taxon>
        <taxon>Tritrichomonas</taxon>
    </lineage>
</organism>
<accession>A0ABR2KYL2</accession>
<protein>
    <submittedName>
        <fullName evidence="1">Uncharacterized protein</fullName>
    </submittedName>
</protein>
<keyword evidence="2" id="KW-1185">Reference proteome</keyword>
<evidence type="ECO:0000313" key="1">
    <source>
        <dbReference type="EMBL" id="KAK8896190.1"/>
    </source>
</evidence>
<proteinExistence type="predicted"/>
<reference evidence="1 2" key="1">
    <citation type="submission" date="2024-04" db="EMBL/GenBank/DDBJ databases">
        <title>Tritrichomonas musculus Genome.</title>
        <authorList>
            <person name="Alves-Ferreira E."/>
            <person name="Grigg M."/>
            <person name="Lorenzi H."/>
            <person name="Galac M."/>
        </authorList>
    </citation>
    <scope>NUCLEOTIDE SEQUENCE [LARGE SCALE GENOMIC DNA]</scope>
    <source>
        <strain evidence="1 2">EAF2021</strain>
    </source>
</reference>